<organism evidence="2 3">
    <name type="scientific">Providencia rustigianii</name>
    <dbReference type="NCBI Taxonomy" id="158850"/>
    <lineage>
        <taxon>Bacteria</taxon>
        <taxon>Pseudomonadati</taxon>
        <taxon>Pseudomonadota</taxon>
        <taxon>Gammaproteobacteria</taxon>
        <taxon>Enterobacterales</taxon>
        <taxon>Morganellaceae</taxon>
        <taxon>Providencia</taxon>
    </lineage>
</organism>
<feature type="signal peptide" evidence="1">
    <location>
        <begin position="1"/>
        <end position="20"/>
    </location>
</feature>
<evidence type="ECO:0000313" key="3">
    <source>
        <dbReference type="Proteomes" id="UP000255129"/>
    </source>
</evidence>
<proteinExistence type="predicted"/>
<feature type="chain" id="PRO_5017003815" evidence="1">
    <location>
        <begin position="21"/>
        <end position="156"/>
    </location>
</feature>
<gene>
    <name evidence="2" type="ORF">NCTC12026_03452</name>
</gene>
<reference evidence="2 3" key="1">
    <citation type="submission" date="2018-06" db="EMBL/GenBank/DDBJ databases">
        <authorList>
            <consortium name="Pathogen Informatics"/>
            <person name="Doyle S."/>
        </authorList>
    </citation>
    <scope>NUCLEOTIDE SEQUENCE [LARGE SCALE GENOMIC DNA]</scope>
    <source>
        <strain evidence="2 3">NCTC12026</strain>
    </source>
</reference>
<dbReference type="RefSeq" id="WP_108478860.1">
    <property type="nucleotide sequence ID" value="NZ_JAOXCZ010000001.1"/>
</dbReference>
<keyword evidence="1" id="KW-0732">Signal</keyword>
<dbReference type="EMBL" id="UGUA01000002">
    <property type="protein sequence ID" value="SUC37007.1"/>
    <property type="molecule type" value="Genomic_DNA"/>
</dbReference>
<dbReference type="Proteomes" id="UP000255129">
    <property type="component" value="Unassembled WGS sequence"/>
</dbReference>
<evidence type="ECO:0000256" key="1">
    <source>
        <dbReference type="SAM" id="SignalP"/>
    </source>
</evidence>
<evidence type="ECO:0000313" key="2">
    <source>
        <dbReference type="EMBL" id="SUC37007.1"/>
    </source>
</evidence>
<dbReference type="GeneID" id="93422667"/>
<accession>A0A379G7S5</accession>
<dbReference type="OrthoDB" id="6688707at2"/>
<dbReference type="PROSITE" id="PS51257">
    <property type="entry name" value="PROKAR_LIPOPROTEIN"/>
    <property type="match status" value="1"/>
</dbReference>
<sequence>MKLKYAFLITSMLMSCSALAIPNLWSYEFGQGNTTYDIENQNGASFTINCTGNPDENNTLQHSVTLSLPKGETVNSYDKNDPSIVVVIDDEQYGIPSSLGWRNADNAWYNFIEAIGKATTFDVYLNNKPVGTWKPSKKNVSKVLNGIQTCASSTYE</sequence>
<protein>
    <submittedName>
        <fullName evidence="2">Uncharacterized protein</fullName>
    </submittedName>
</protein>
<name>A0A379G7S5_9GAMM</name>
<dbReference type="AlphaFoldDB" id="A0A379G7S5"/>